<sequence>MKSAKAVATKLKISGLDNYDVIPQNIPIRFDAYSCGVYVCWMFIRQVVPGPPLDMSSNALTRRRFELFFYLLTGRLLRVESTKAAHDDRTEKKMTAPSQDDEMKEGEDVSSTQAAT</sequence>
<dbReference type="SUPFAM" id="SSF54001">
    <property type="entry name" value="Cysteine proteinases"/>
    <property type="match status" value="1"/>
</dbReference>
<accession>A0AAD9G8V7</accession>
<dbReference type="Gene3D" id="3.40.395.10">
    <property type="entry name" value="Adenoviral Proteinase, Chain A"/>
    <property type="match status" value="1"/>
</dbReference>
<dbReference type="Proteomes" id="UP001259832">
    <property type="component" value="Unassembled WGS sequence"/>
</dbReference>
<protein>
    <recommendedName>
        <fullName evidence="4">Ubiquitin-like protease family profile domain-containing protein</fullName>
    </recommendedName>
</protein>
<evidence type="ECO:0000313" key="2">
    <source>
        <dbReference type="EMBL" id="KAK1933973.1"/>
    </source>
</evidence>
<dbReference type="AlphaFoldDB" id="A0AAD9G8V7"/>
<dbReference type="EMBL" id="JASMQC010000027">
    <property type="protein sequence ID" value="KAK1933973.1"/>
    <property type="molecule type" value="Genomic_DNA"/>
</dbReference>
<proteinExistence type="predicted"/>
<comment type="caution">
    <text evidence="2">The sequence shown here is derived from an EMBL/GenBank/DDBJ whole genome shotgun (WGS) entry which is preliminary data.</text>
</comment>
<feature type="compositionally biased region" description="Basic and acidic residues" evidence="1">
    <location>
        <begin position="81"/>
        <end position="94"/>
    </location>
</feature>
<feature type="region of interest" description="Disordered" evidence="1">
    <location>
        <begin position="81"/>
        <end position="116"/>
    </location>
</feature>
<keyword evidence="3" id="KW-1185">Reference proteome</keyword>
<dbReference type="InterPro" id="IPR038765">
    <property type="entry name" value="Papain-like_cys_pep_sf"/>
</dbReference>
<gene>
    <name evidence="2" type="ORF">P3T76_011733</name>
</gene>
<reference evidence="2" key="1">
    <citation type="submission" date="2023-08" db="EMBL/GenBank/DDBJ databases">
        <title>Reference Genome Resource for the Citrus Pathogen Phytophthora citrophthora.</title>
        <authorList>
            <person name="Moller H."/>
            <person name="Coetzee B."/>
            <person name="Rose L.J."/>
            <person name="Van Niekerk J.M."/>
        </authorList>
    </citation>
    <scope>NUCLEOTIDE SEQUENCE</scope>
    <source>
        <strain evidence="2">STE-U-9442</strain>
    </source>
</reference>
<evidence type="ECO:0008006" key="4">
    <source>
        <dbReference type="Google" id="ProtNLM"/>
    </source>
</evidence>
<name>A0AAD9G8V7_9STRA</name>
<evidence type="ECO:0000256" key="1">
    <source>
        <dbReference type="SAM" id="MobiDB-lite"/>
    </source>
</evidence>
<evidence type="ECO:0000313" key="3">
    <source>
        <dbReference type="Proteomes" id="UP001259832"/>
    </source>
</evidence>
<organism evidence="2 3">
    <name type="scientific">Phytophthora citrophthora</name>
    <dbReference type="NCBI Taxonomy" id="4793"/>
    <lineage>
        <taxon>Eukaryota</taxon>
        <taxon>Sar</taxon>
        <taxon>Stramenopiles</taxon>
        <taxon>Oomycota</taxon>
        <taxon>Peronosporomycetes</taxon>
        <taxon>Peronosporales</taxon>
        <taxon>Peronosporaceae</taxon>
        <taxon>Phytophthora</taxon>
    </lineage>
</organism>